<dbReference type="HOGENOM" id="CLU_002865_7_0_1"/>
<evidence type="ECO:0000313" key="7">
    <source>
        <dbReference type="Proteomes" id="UP000053647"/>
    </source>
</evidence>
<reference evidence="6 7" key="1">
    <citation type="submission" date="2014-06" db="EMBL/GenBank/DDBJ databases">
        <authorList>
            <consortium name="DOE Joint Genome Institute"/>
            <person name="Kuo A."/>
            <person name="Kohler A."/>
            <person name="Nagy L.G."/>
            <person name="Floudas D."/>
            <person name="Copeland A."/>
            <person name="Barry K.W."/>
            <person name="Cichocki N."/>
            <person name="Veneault-Fourrey C."/>
            <person name="LaButti K."/>
            <person name="Lindquist E.A."/>
            <person name="Lipzen A."/>
            <person name="Lundell T."/>
            <person name="Morin E."/>
            <person name="Murat C."/>
            <person name="Sun H."/>
            <person name="Tunlid A."/>
            <person name="Henrissat B."/>
            <person name="Grigoriev I.V."/>
            <person name="Hibbett D.S."/>
            <person name="Martin F."/>
            <person name="Nordberg H.P."/>
            <person name="Cantor M.N."/>
            <person name="Hua S.X."/>
        </authorList>
    </citation>
    <scope>NUCLEOTIDE SEQUENCE [LARGE SCALE GENOMIC DNA]</scope>
    <source>
        <strain evidence="6 7">ATCC 200175</strain>
    </source>
</reference>
<dbReference type="PANTHER" id="PTHR11552:SF147">
    <property type="entry name" value="CHOLINE DEHYDROGENASE, MITOCHONDRIAL"/>
    <property type="match status" value="1"/>
</dbReference>
<dbReference type="EMBL" id="KN819352">
    <property type="protein sequence ID" value="KIJ13403.1"/>
    <property type="molecule type" value="Genomic_DNA"/>
</dbReference>
<dbReference type="SUPFAM" id="SSF54373">
    <property type="entry name" value="FAD-linked reductases, C-terminal domain"/>
    <property type="match status" value="2"/>
</dbReference>
<name>A0A0C9TSY0_PAXIN</name>
<keyword evidence="3" id="KW-0285">Flavoprotein</keyword>
<evidence type="ECO:0000313" key="6">
    <source>
        <dbReference type="EMBL" id="KIJ13403.1"/>
    </source>
</evidence>
<dbReference type="InterPro" id="IPR007867">
    <property type="entry name" value="GMC_OxRtase_C"/>
</dbReference>
<evidence type="ECO:0000256" key="3">
    <source>
        <dbReference type="ARBA" id="ARBA00022630"/>
    </source>
</evidence>
<comment type="cofactor">
    <cofactor evidence="1">
        <name>FAD</name>
        <dbReference type="ChEBI" id="CHEBI:57692"/>
    </cofactor>
</comment>
<dbReference type="PANTHER" id="PTHR11552">
    <property type="entry name" value="GLUCOSE-METHANOL-CHOLINE GMC OXIDOREDUCTASE"/>
    <property type="match status" value="1"/>
</dbReference>
<dbReference type="Pfam" id="PF00732">
    <property type="entry name" value="GMC_oxred_N"/>
    <property type="match status" value="2"/>
</dbReference>
<dbReference type="OrthoDB" id="269227at2759"/>
<feature type="domain" description="Glucose-methanol-choline oxidoreductase N-terminal" evidence="5">
    <location>
        <begin position="337"/>
        <end position="351"/>
    </location>
</feature>
<evidence type="ECO:0000256" key="4">
    <source>
        <dbReference type="ARBA" id="ARBA00022827"/>
    </source>
</evidence>
<keyword evidence="4" id="KW-0274">FAD</keyword>
<dbReference type="SUPFAM" id="SSF51905">
    <property type="entry name" value="FAD/NAD(P)-binding domain"/>
    <property type="match status" value="2"/>
</dbReference>
<protein>
    <submittedName>
        <fullName evidence="6">GMC oxidoreductase</fullName>
    </submittedName>
</protein>
<dbReference type="Gene3D" id="3.50.50.60">
    <property type="entry name" value="FAD/NAD(P)-binding domain"/>
    <property type="match status" value="4"/>
</dbReference>
<gene>
    <name evidence="6" type="ORF">PAXINDRAFT_117103</name>
</gene>
<evidence type="ECO:0000256" key="1">
    <source>
        <dbReference type="ARBA" id="ARBA00001974"/>
    </source>
</evidence>
<dbReference type="Proteomes" id="UP000053647">
    <property type="component" value="Unassembled WGS sequence"/>
</dbReference>
<dbReference type="GO" id="GO:0016614">
    <property type="term" value="F:oxidoreductase activity, acting on CH-OH group of donors"/>
    <property type="evidence" value="ECO:0007669"/>
    <property type="project" value="InterPro"/>
</dbReference>
<comment type="similarity">
    <text evidence="2">Belongs to the GMC oxidoreductase family.</text>
</comment>
<evidence type="ECO:0000256" key="2">
    <source>
        <dbReference type="ARBA" id="ARBA00010790"/>
    </source>
</evidence>
<keyword evidence="7" id="KW-1185">Reference proteome</keyword>
<organism evidence="6 7">
    <name type="scientific">Paxillus involutus ATCC 200175</name>
    <dbReference type="NCBI Taxonomy" id="664439"/>
    <lineage>
        <taxon>Eukaryota</taxon>
        <taxon>Fungi</taxon>
        <taxon>Dikarya</taxon>
        <taxon>Basidiomycota</taxon>
        <taxon>Agaricomycotina</taxon>
        <taxon>Agaricomycetes</taxon>
        <taxon>Agaricomycetidae</taxon>
        <taxon>Boletales</taxon>
        <taxon>Paxilineae</taxon>
        <taxon>Paxillaceae</taxon>
        <taxon>Paxillus</taxon>
    </lineage>
</organism>
<dbReference type="PROSITE" id="PS00624">
    <property type="entry name" value="GMC_OXRED_2"/>
    <property type="match status" value="2"/>
</dbReference>
<evidence type="ECO:0000259" key="5">
    <source>
        <dbReference type="PROSITE" id="PS00624"/>
    </source>
</evidence>
<dbReference type="AlphaFoldDB" id="A0A0C9TSY0"/>
<dbReference type="GO" id="GO:0050660">
    <property type="term" value="F:flavin adenine dinucleotide binding"/>
    <property type="evidence" value="ECO:0007669"/>
    <property type="project" value="InterPro"/>
</dbReference>
<sequence length="828" mass="90362">MPQFARLLQLLAALTRNFSDDKKLWLGSAAGLAAFTMILRRSLAKQPKLITDYTKAARRIDSARHEFDEYDFIIVGGGTAGCVLASRLSEDPKLRVLVIEAGGSGKALLESRVPSAFSHLFGSDHDYNLYTEPQQHAGSKKKYWPRGRMLGGCSSINALMAQYGAPSDYAEFADIIGDDSWSWKNFEKYFRKFESYTPDPRFPHVDASQRGSSGPVTVGYNAYIWKGSSMFVEACVNAGVPFSPDFTTSKGTLGANKIMTYIDNRGQRVSAESAYLTPEVLARPNLKVVTLARVTKILLETSGAPRAIGVEFAEAKDRGASGRFRARALKEVIVCGGAVHTPQILMLSGIGPASHLAEHKIPLVLDSPGVGANLTDHLTFKLRLKDKLGISLDYLRPYDLTSAVKFGKASAQYKMFGTGPLSTNVGESVAFFRTDDPWLFPPGEYKHAIEDSTSGPDAPDIELIVAHMPLKSHKDVFENGLHGYTLLATLLRPTSVGNIQLKSSHPWDEPLIDPNGGAVHTPQILMLSGIGPASHLAEHKIPLVLDSPGVGANLTDHLTFKLRLKDKLGISLDYLRPYDLTSAVKFGKASAQYKMFGTGPLSTNVGESVAFFRTDDPRLFPPGEYKHAIEDSTSGPDAPDIELIVAHMPLKSHKDVFENGLHGYTLLATLLRPTSVGNIQLKSSHPWDEPLIDPKYLSTQHDVDVLVRGIRGAFKIAHTYPLSTVTDIGSTHPQFDHRFERLSDQELGEIVRDKVETLYHPFGTCTMGKAENPAAVLDTQMRVRGVVGLRVCDASVYPKLVSGHTTAAVLAAAEKLADIIKAEYAAIE</sequence>
<dbReference type="Gene3D" id="3.30.560.10">
    <property type="entry name" value="Glucose Oxidase, domain 3"/>
    <property type="match status" value="1"/>
</dbReference>
<dbReference type="Pfam" id="PF05199">
    <property type="entry name" value="GMC_oxred_C"/>
    <property type="match status" value="1"/>
</dbReference>
<reference evidence="7" key="2">
    <citation type="submission" date="2015-01" db="EMBL/GenBank/DDBJ databases">
        <title>Evolutionary Origins and Diversification of the Mycorrhizal Mutualists.</title>
        <authorList>
            <consortium name="DOE Joint Genome Institute"/>
            <consortium name="Mycorrhizal Genomics Consortium"/>
            <person name="Kohler A."/>
            <person name="Kuo A."/>
            <person name="Nagy L.G."/>
            <person name="Floudas D."/>
            <person name="Copeland A."/>
            <person name="Barry K.W."/>
            <person name="Cichocki N."/>
            <person name="Veneault-Fourrey C."/>
            <person name="LaButti K."/>
            <person name="Lindquist E.A."/>
            <person name="Lipzen A."/>
            <person name="Lundell T."/>
            <person name="Morin E."/>
            <person name="Murat C."/>
            <person name="Riley R."/>
            <person name="Ohm R."/>
            <person name="Sun H."/>
            <person name="Tunlid A."/>
            <person name="Henrissat B."/>
            <person name="Grigoriev I.V."/>
            <person name="Hibbett D.S."/>
            <person name="Martin F."/>
        </authorList>
    </citation>
    <scope>NUCLEOTIDE SEQUENCE [LARGE SCALE GENOMIC DNA]</scope>
    <source>
        <strain evidence="7">ATCC 200175</strain>
    </source>
</reference>
<accession>A0A0C9TSY0</accession>
<feature type="domain" description="Glucose-methanol-choline oxidoreductase N-terminal" evidence="5">
    <location>
        <begin position="517"/>
        <end position="531"/>
    </location>
</feature>
<proteinExistence type="inferred from homology"/>
<dbReference type="InterPro" id="IPR036188">
    <property type="entry name" value="FAD/NAD-bd_sf"/>
</dbReference>
<dbReference type="InterPro" id="IPR012132">
    <property type="entry name" value="GMC_OxRdtase"/>
</dbReference>
<dbReference type="InterPro" id="IPR000172">
    <property type="entry name" value="GMC_OxRdtase_N"/>
</dbReference>